<keyword evidence="2" id="KW-1185">Reference proteome</keyword>
<accession>A0ACC0BFS8</accession>
<organism evidence="1 2">
    <name type="scientific">Catharanthus roseus</name>
    <name type="common">Madagascar periwinkle</name>
    <name type="synonym">Vinca rosea</name>
    <dbReference type="NCBI Taxonomy" id="4058"/>
    <lineage>
        <taxon>Eukaryota</taxon>
        <taxon>Viridiplantae</taxon>
        <taxon>Streptophyta</taxon>
        <taxon>Embryophyta</taxon>
        <taxon>Tracheophyta</taxon>
        <taxon>Spermatophyta</taxon>
        <taxon>Magnoliopsida</taxon>
        <taxon>eudicotyledons</taxon>
        <taxon>Gunneridae</taxon>
        <taxon>Pentapetalae</taxon>
        <taxon>asterids</taxon>
        <taxon>lamiids</taxon>
        <taxon>Gentianales</taxon>
        <taxon>Apocynaceae</taxon>
        <taxon>Rauvolfioideae</taxon>
        <taxon>Vinceae</taxon>
        <taxon>Catharanthinae</taxon>
        <taxon>Catharanthus</taxon>
    </lineage>
</organism>
<comment type="caution">
    <text evidence="1">The sequence shown here is derived from an EMBL/GenBank/DDBJ whole genome shotgun (WGS) entry which is preliminary data.</text>
</comment>
<dbReference type="EMBL" id="CM044703">
    <property type="protein sequence ID" value="KAI5671497.1"/>
    <property type="molecule type" value="Genomic_DNA"/>
</dbReference>
<name>A0ACC0BFS8_CATRO</name>
<evidence type="ECO:0000313" key="2">
    <source>
        <dbReference type="Proteomes" id="UP001060085"/>
    </source>
</evidence>
<dbReference type="Proteomes" id="UP001060085">
    <property type="component" value="Linkage Group LG03"/>
</dbReference>
<protein>
    <submittedName>
        <fullName evidence="1">Uncharacterized protein</fullName>
    </submittedName>
</protein>
<proteinExistence type="predicted"/>
<evidence type="ECO:0000313" key="1">
    <source>
        <dbReference type="EMBL" id="KAI5671497.1"/>
    </source>
</evidence>
<sequence>MNLSSERQPAAQNSVKNDKDFIIEASSLGPHMGQPSSAKKNQQKRVIFALQLLSEISTRLSPSIQRLLNHKDVLNAVISSWEQSHEGNGLCILATKLKNLKASLRVWKKEVFRLLRHNMSQAEDNVQKADSVYESDLSMTDRISYRHARAIYISHLKNEEAFWRQKYRIKWLAEGEANTVFSTPIVGLRT</sequence>
<gene>
    <name evidence="1" type="ORF">M9H77_11861</name>
</gene>
<reference evidence="2" key="1">
    <citation type="journal article" date="2023" name="Nat. Plants">
        <title>Single-cell RNA sequencing provides a high-resolution roadmap for understanding the multicellular compartmentation of specialized metabolism.</title>
        <authorList>
            <person name="Sun S."/>
            <person name="Shen X."/>
            <person name="Li Y."/>
            <person name="Li Y."/>
            <person name="Wang S."/>
            <person name="Li R."/>
            <person name="Zhang H."/>
            <person name="Shen G."/>
            <person name="Guo B."/>
            <person name="Wei J."/>
            <person name="Xu J."/>
            <person name="St-Pierre B."/>
            <person name="Chen S."/>
            <person name="Sun C."/>
        </authorList>
    </citation>
    <scope>NUCLEOTIDE SEQUENCE [LARGE SCALE GENOMIC DNA]</scope>
</reference>